<feature type="signal peptide" evidence="14">
    <location>
        <begin position="1"/>
        <end position="15"/>
    </location>
</feature>
<dbReference type="EMBL" id="JAIZAY010000020">
    <property type="protein sequence ID" value="KAJ8022278.1"/>
    <property type="molecule type" value="Genomic_DNA"/>
</dbReference>
<dbReference type="InterPro" id="IPR059068">
    <property type="entry name" value="TPR_P4H"/>
</dbReference>
<dbReference type="InterPro" id="IPR005123">
    <property type="entry name" value="Oxoglu/Fe-dep_dioxygenase_dom"/>
</dbReference>
<evidence type="ECO:0000256" key="1">
    <source>
        <dbReference type="ARBA" id="ARBA00001961"/>
    </source>
</evidence>
<dbReference type="Pfam" id="PF23558">
    <property type="entry name" value="TPR_P4H"/>
    <property type="match status" value="1"/>
</dbReference>
<evidence type="ECO:0000313" key="16">
    <source>
        <dbReference type="EMBL" id="KAJ8022278.1"/>
    </source>
</evidence>
<comment type="subcellular location">
    <subcellularLocation>
        <location evidence="3">Endoplasmic reticulum lumen</location>
    </subcellularLocation>
</comment>
<dbReference type="InterPro" id="IPR013547">
    <property type="entry name" value="P4H_N"/>
</dbReference>
<dbReference type="PANTHER" id="PTHR10869:SF244">
    <property type="entry name" value="PROLYL 4-HYDROXYLASE SUBUNIT ALPHA-2"/>
    <property type="match status" value="1"/>
</dbReference>
<keyword evidence="13" id="KW-0175">Coiled coil</keyword>
<dbReference type="GO" id="GO:0004656">
    <property type="term" value="F:procollagen-proline 4-dioxygenase activity"/>
    <property type="evidence" value="ECO:0007669"/>
    <property type="project" value="UniProtKB-EC"/>
</dbReference>
<comment type="function">
    <text evidence="2">Catalyzes the post-translational formation of 4-hydroxyproline in -Xaa-Pro-Gly- sequences in collagens and other proteins.</text>
</comment>
<dbReference type="FunFam" id="1.25.40.10:FF:000006">
    <property type="entry name" value="Prolyl 4-hydroxylase subunit alpha 2"/>
    <property type="match status" value="1"/>
</dbReference>
<keyword evidence="8" id="KW-0847">Vitamin C</keyword>
<organism evidence="16 17">
    <name type="scientific">Holothuria leucospilota</name>
    <name type="common">Black long sea cucumber</name>
    <name type="synonym">Mertensiothuria leucospilota</name>
    <dbReference type="NCBI Taxonomy" id="206669"/>
    <lineage>
        <taxon>Eukaryota</taxon>
        <taxon>Metazoa</taxon>
        <taxon>Echinodermata</taxon>
        <taxon>Eleutherozoa</taxon>
        <taxon>Echinozoa</taxon>
        <taxon>Holothuroidea</taxon>
        <taxon>Aspidochirotacea</taxon>
        <taxon>Aspidochirotida</taxon>
        <taxon>Holothuriidae</taxon>
        <taxon>Holothuria</taxon>
    </lineage>
</organism>
<dbReference type="GO" id="GO:0031418">
    <property type="term" value="F:L-ascorbic acid binding"/>
    <property type="evidence" value="ECO:0007669"/>
    <property type="project" value="UniProtKB-KW"/>
</dbReference>
<evidence type="ECO:0000259" key="15">
    <source>
        <dbReference type="PROSITE" id="PS51471"/>
    </source>
</evidence>
<evidence type="ECO:0000256" key="13">
    <source>
        <dbReference type="SAM" id="Coils"/>
    </source>
</evidence>
<evidence type="ECO:0000256" key="8">
    <source>
        <dbReference type="ARBA" id="ARBA00022896"/>
    </source>
</evidence>
<dbReference type="InterPro" id="IPR006620">
    <property type="entry name" value="Pro_4_hyd_alph"/>
</dbReference>
<dbReference type="Gene3D" id="1.25.40.10">
    <property type="entry name" value="Tetratricopeptide repeat domain"/>
    <property type="match status" value="1"/>
</dbReference>
<feature type="domain" description="Fe2OG dioxygenase" evidence="15">
    <location>
        <begin position="443"/>
        <end position="547"/>
    </location>
</feature>
<keyword evidence="12" id="KW-0325">Glycoprotein</keyword>
<comment type="caution">
    <text evidence="16">The sequence shown here is derived from an EMBL/GenBank/DDBJ whole genome shotgun (WGS) entry which is preliminary data.</text>
</comment>
<evidence type="ECO:0000256" key="4">
    <source>
        <dbReference type="ARBA" id="ARBA00006511"/>
    </source>
</evidence>
<dbReference type="Gene3D" id="2.60.120.620">
    <property type="entry name" value="q2cbj1_9rhob like domain"/>
    <property type="match status" value="1"/>
</dbReference>
<dbReference type="InterPro" id="IPR011990">
    <property type="entry name" value="TPR-like_helical_dom_sf"/>
</dbReference>
<comment type="similarity">
    <text evidence="4">Belongs to the P4HA family.</text>
</comment>
<sequence>MKVLILAATLALARGEFFTALVDLENVLYTESGMLDVLDNYIEQQQKSLQKLRETAADLRKLNREALEDPESFLAHPVHAFSTVKRFLWDWVLIESAVRGDVPKTAYLTNMSEYQNYFPGKEDLSGAAAALLRLQDTYKLEAKDIADGNIEGVLKYQPVMTAEDVFEVGRSAYNGNDHYHAEMWLREALRRARVEEKEPAKKPKIGTDRNDVDVPTILDYLAYSTYSSYLALHFVWKLSFMNPSRLFCLIFVPDPDHQRAKNNKDFFEYHILEKKKARGDTGDIPGGNEIEASEDVVDLEEDIEEDDPYLQYSERQMYEALCRGDANVMKNLTDAKNARILKCSYQHYNKPHLYLQPAKEEIVFPDPLLIYYRDIVSDEEIVHIKKTATPRLKRATIQNSVTGNLEFADYRISKSAWLKDDYDPVVYRVRRRVAHYTGLDLETAEDLQVVNYGIGGHYEPHFDFARNRSAYENGIGNRIATMLFYKEEVNAFKDLGTGNRIATILFYGSAAFWYNLFRNGDGNYRTRHAACPVLSGSKWVANIWIHEKGQEFRRKCGLNAKE</sequence>
<dbReference type="PANTHER" id="PTHR10869">
    <property type="entry name" value="PROLYL 4-HYDROXYLASE ALPHA SUBUNIT"/>
    <property type="match status" value="1"/>
</dbReference>
<keyword evidence="6" id="KW-0479">Metal-binding</keyword>
<evidence type="ECO:0000256" key="3">
    <source>
        <dbReference type="ARBA" id="ARBA00004319"/>
    </source>
</evidence>
<dbReference type="EC" id="1.14.11.2" evidence="5"/>
<dbReference type="GO" id="GO:0005788">
    <property type="term" value="C:endoplasmic reticulum lumen"/>
    <property type="evidence" value="ECO:0007669"/>
    <property type="project" value="UniProtKB-SubCell"/>
</dbReference>
<reference evidence="16" key="1">
    <citation type="submission" date="2021-10" db="EMBL/GenBank/DDBJ databases">
        <title>Tropical sea cucumber genome reveals ecological adaptation and Cuvierian tubules defense mechanism.</title>
        <authorList>
            <person name="Chen T."/>
        </authorList>
    </citation>
    <scope>NUCLEOTIDE SEQUENCE</scope>
    <source>
        <strain evidence="16">Nanhai2018</strain>
        <tissue evidence="16">Muscle</tissue>
    </source>
</reference>
<dbReference type="Proteomes" id="UP001152320">
    <property type="component" value="Chromosome 20"/>
</dbReference>
<proteinExistence type="inferred from homology"/>
<name>A0A9Q1BEA4_HOLLE</name>
<dbReference type="Pfam" id="PF08336">
    <property type="entry name" value="P4Ha_N"/>
    <property type="match status" value="1"/>
</dbReference>
<evidence type="ECO:0000256" key="9">
    <source>
        <dbReference type="ARBA" id="ARBA00022964"/>
    </source>
</evidence>
<comment type="cofactor">
    <cofactor evidence="1">
        <name>L-ascorbate</name>
        <dbReference type="ChEBI" id="CHEBI:38290"/>
    </cofactor>
</comment>
<dbReference type="OrthoDB" id="420380at2759"/>
<gene>
    <name evidence="16" type="ORF">HOLleu_37125</name>
</gene>
<feature type="coiled-coil region" evidence="13">
    <location>
        <begin position="35"/>
        <end position="69"/>
    </location>
</feature>
<keyword evidence="7" id="KW-0256">Endoplasmic reticulum</keyword>
<evidence type="ECO:0000256" key="7">
    <source>
        <dbReference type="ARBA" id="ARBA00022824"/>
    </source>
</evidence>
<dbReference type="AlphaFoldDB" id="A0A9Q1BEA4"/>
<protein>
    <recommendedName>
        <fullName evidence="5">procollagen-proline 4-dioxygenase</fullName>
        <ecNumber evidence="5">1.14.11.2</ecNumber>
    </recommendedName>
</protein>
<keyword evidence="17" id="KW-1185">Reference proteome</keyword>
<evidence type="ECO:0000256" key="10">
    <source>
        <dbReference type="ARBA" id="ARBA00023002"/>
    </source>
</evidence>
<evidence type="ECO:0000256" key="12">
    <source>
        <dbReference type="ARBA" id="ARBA00023180"/>
    </source>
</evidence>
<keyword evidence="10" id="KW-0560">Oxidoreductase</keyword>
<accession>A0A9Q1BEA4</accession>
<evidence type="ECO:0000313" key="17">
    <source>
        <dbReference type="Proteomes" id="UP001152320"/>
    </source>
</evidence>
<dbReference type="InterPro" id="IPR044862">
    <property type="entry name" value="Pro_4_hyd_alph_FE2OG_OXY"/>
</dbReference>
<dbReference type="InterPro" id="IPR045054">
    <property type="entry name" value="P4HA-like"/>
</dbReference>
<dbReference type="Gene3D" id="6.10.140.1460">
    <property type="match status" value="1"/>
</dbReference>
<evidence type="ECO:0000256" key="14">
    <source>
        <dbReference type="SAM" id="SignalP"/>
    </source>
</evidence>
<evidence type="ECO:0000256" key="6">
    <source>
        <dbReference type="ARBA" id="ARBA00022723"/>
    </source>
</evidence>
<feature type="chain" id="PRO_5040512274" description="procollagen-proline 4-dioxygenase" evidence="14">
    <location>
        <begin position="16"/>
        <end position="562"/>
    </location>
</feature>
<evidence type="ECO:0000256" key="11">
    <source>
        <dbReference type="ARBA" id="ARBA00023004"/>
    </source>
</evidence>
<dbReference type="Pfam" id="PF13640">
    <property type="entry name" value="2OG-FeII_Oxy_3"/>
    <property type="match status" value="1"/>
</dbReference>
<evidence type="ECO:0000256" key="2">
    <source>
        <dbReference type="ARBA" id="ARBA00002035"/>
    </source>
</evidence>
<dbReference type="GO" id="GO:0005506">
    <property type="term" value="F:iron ion binding"/>
    <property type="evidence" value="ECO:0007669"/>
    <property type="project" value="InterPro"/>
</dbReference>
<dbReference type="SMART" id="SM00702">
    <property type="entry name" value="P4Hc"/>
    <property type="match status" value="1"/>
</dbReference>
<keyword evidence="14" id="KW-0732">Signal</keyword>
<keyword evidence="9" id="KW-0223">Dioxygenase</keyword>
<keyword evidence="11" id="KW-0408">Iron</keyword>
<evidence type="ECO:0000256" key="5">
    <source>
        <dbReference type="ARBA" id="ARBA00012269"/>
    </source>
</evidence>
<dbReference type="PROSITE" id="PS51471">
    <property type="entry name" value="FE2OG_OXY"/>
    <property type="match status" value="1"/>
</dbReference>